<dbReference type="PANTHER" id="PTHR43472">
    <property type="entry name" value="PHOSPHORIBOSYLAMINE--GLYCINE LIGASE"/>
    <property type="match status" value="1"/>
</dbReference>
<dbReference type="NCBIfam" id="TIGR00877">
    <property type="entry name" value="purD"/>
    <property type="match status" value="1"/>
</dbReference>
<dbReference type="InterPro" id="IPR000115">
    <property type="entry name" value="PRibGlycinamide_synth"/>
</dbReference>
<dbReference type="FunFam" id="3.40.50.20:FF:000006">
    <property type="entry name" value="Phosphoribosylamine--glycine ligase, chloroplastic"/>
    <property type="match status" value="1"/>
</dbReference>
<evidence type="ECO:0000256" key="2">
    <source>
        <dbReference type="ARBA" id="ARBA00022723"/>
    </source>
</evidence>
<sequence length="337" mass="36193">MRILVIGMGGREHAIVWKIVQSPLVEQVYCVPGNPGISDIGECACVSLEDGFSHIADFAENHQVNLTIVGPETPLANGLVNVFQTRGLRVFGPTQQASVIEASKDFAKNLMVENSIPTADYRTFVDADAAISYVKALNQPVFVKADGLAAGKGAIPGRTVEEAITAINRILVHGDFGTSGKKVIIEELMIGEEASFTVLTDGDYCLPLATAQDHKMSHDGDQGENTGGMGAYSPAPVITKSIEKEVMETIVYPTIRSMKAEGREFKGVLYVGLMITQTGPKVVEFNARFGDPETQVLLPRLISDLVPLLNACVDGNLNLRTVEWKPETAVCTIMASG</sequence>
<feature type="non-terminal residue" evidence="8">
    <location>
        <position position="337"/>
    </location>
</feature>
<dbReference type="InterPro" id="IPR011761">
    <property type="entry name" value="ATP-grasp"/>
</dbReference>
<dbReference type="SUPFAM" id="SSF52440">
    <property type="entry name" value="PreATP-grasp domain"/>
    <property type="match status" value="1"/>
</dbReference>
<dbReference type="GO" id="GO:0009113">
    <property type="term" value="P:purine nucleobase biosynthetic process"/>
    <property type="evidence" value="ECO:0007669"/>
    <property type="project" value="InterPro"/>
</dbReference>
<keyword evidence="1" id="KW-0436">Ligase</keyword>
<accession>A0A382EVC4</accession>
<dbReference type="InterPro" id="IPR020561">
    <property type="entry name" value="PRibGlycinamid_synth_ATP-grasp"/>
</dbReference>
<dbReference type="SMART" id="SM01209">
    <property type="entry name" value="GARS_A"/>
    <property type="match status" value="1"/>
</dbReference>
<keyword evidence="5" id="KW-0067">ATP-binding</keyword>
<dbReference type="InterPro" id="IPR020562">
    <property type="entry name" value="PRibGlycinamide_synth_N"/>
</dbReference>
<dbReference type="GO" id="GO:0046872">
    <property type="term" value="F:metal ion binding"/>
    <property type="evidence" value="ECO:0007669"/>
    <property type="project" value="UniProtKB-KW"/>
</dbReference>
<evidence type="ECO:0000256" key="6">
    <source>
        <dbReference type="ARBA" id="ARBA00023211"/>
    </source>
</evidence>
<evidence type="ECO:0000313" key="8">
    <source>
        <dbReference type="EMBL" id="SVB54252.1"/>
    </source>
</evidence>
<dbReference type="GO" id="GO:0005524">
    <property type="term" value="F:ATP binding"/>
    <property type="evidence" value="ECO:0007669"/>
    <property type="project" value="UniProtKB-KW"/>
</dbReference>
<dbReference type="AlphaFoldDB" id="A0A382EVC4"/>
<dbReference type="Gene3D" id="3.30.470.20">
    <property type="entry name" value="ATP-grasp fold, B domain"/>
    <property type="match status" value="1"/>
</dbReference>
<evidence type="ECO:0000259" key="7">
    <source>
        <dbReference type="PROSITE" id="PS50975"/>
    </source>
</evidence>
<gene>
    <name evidence="8" type="ORF">METZ01_LOCUS207106</name>
</gene>
<keyword evidence="4" id="KW-0658">Purine biosynthesis</keyword>
<dbReference type="InterPro" id="IPR016185">
    <property type="entry name" value="PreATP-grasp_dom_sf"/>
</dbReference>
<dbReference type="Gene3D" id="3.40.50.20">
    <property type="match status" value="1"/>
</dbReference>
<evidence type="ECO:0000256" key="5">
    <source>
        <dbReference type="ARBA" id="ARBA00022840"/>
    </source>
</evidence>
<keyword evidence="6" id="KW-0464">Manganese</keyword>
<organism evidence="8">
    <name type="scientific">marine metagenome</name>
    <dbReference type="NCBI Taxonomy" id="408172"/>
    <lineage>
        <taxon>unclassified sequences</taxon>
        <taxon>metagenomes</taxon>
        <taxon>ecological metagenomes</taxon>
    </lineage>
</organism>
<dbReference type="PROSITE" id="PS00184">
    <property type="entry name" value="GARS"/>
    <property type="match status" value="1"/>
</dbReference>
<dbReference type="InterPro" id="IPR020559">
    <property type="entry name" value="PRibGlycinamide_synth_CS"/>
</dbReference>
<name>A0A382EVC4_9ZZZZ</name>
<evidence type="ECO:0000256" key="4">
    <source>
        <dbReference type="ARBA" id="ARBA00022755"/>
    </source>
</evidence>
<dbReference type="GO" id="GO:0006164">
    <property type="term" value="P:purine nucleotide biosynthetic process"/>
    <property type="evidence" value="ECO:0007669"/>
    <property type="project" value="UniProtKB-KW"/>
</dbReference>
<dbReference type="GO" id="GO:0004637">
    <property type="term" value="F:phosphoribosylamine-glycine ligase activity"/>
    <property type="evidence" value="ECO:0007669"/>
    <property type="project" value="InterPro"/>
</dbReference>
<evidence type="ECO:0000256" key="1">
    <source>
        <dbReference type="ARBA" id="ARBA00022598"/>
    </source>
</evidence>
<dbReference type="Gene3D" id="3.30.1490.20">
    <property type="entry name" value="ATP-grasp fold, A domain"/>
    <property type="match status" value="1"/>
</dbReference>
<keyword evidence="3" id="KW-0547">Nucleotide-binding</keyword>
<dbReference type="SUPFAM" id="SSF56059">
    <property type="entry name" value="Glutathione synthetase ATP-binding domain-like"/>
    <property type="match status" value="1"/>
</dbReference>
<reference evidence="8" key="1">
    <citation type="submission" date="2018-05" db="EMBL/GenBank/DDBJ databases">
        <authorList>
            <person name="Lanie J.A."/>
            <person name="Ng W.-L."/>
            <person name="Kazmierczak K.M."/>
            <person name="Andrzejewski T.M."/>
            <person name="Davidsen T.M."/>
            <person name="Wayne K.J."/>
            <person name="Tettelin H."/>
            <person name="Glass J.I."/>
            <person name="Rusch D."/>
            <person name="Podicherti R."/>
            <person name="Tsui H.-C.T."/>
            <person name="Winkler M.E."/>
        </authorList>
    </citation>
    <scope>NUCLEOTIDE SEQUENCE</scope>
</reference>
<dbReference type="PROSITE" id="PS50975">
    <property type="entry name" value="ATP_GRASP"/>
    <property type="match status" value="1"/>
</dbReference>
<evidence type="ECO:0000256" key="3">
    <source>
        <dbReference type="ARBA" id="ARBA00022741"/>
    </source>
</evidence>
<dbReference type="EMBL" id="UINC01046350">
    <property type="protein sequence ID" value="SVB54252.1"/>
    <property type="molecule type" value="Genomic_DNA"/>
</dbReference>
<feature type="domain" description="ATP-grasp" evidence="7">
    <location>
        <begin position="108"/>
        <end position="314"/>
    </location>
</feature>
<keyword evidence="2" id="KW-0479">Metal-binding</keyword>
<proteinExistence type="predicted"/>
<protein>
    <recommendedName>
        <fullName evidence="7">ATP-grasp domain-containing protein</fullName>
    </recommendedName>
</protein>
<dbReference type="PANTHER" id="PTHR43472:SF1">
    <property type="entry name" value="PHOSPHORIBOSYLAMINE--GLYCINE LIGASE, CHLOROPLASTIC"/>
    <property type="match status" value="1"/>
</dbReference>
<dbReference type="Pfam" id="PF01071">
    <property type="entry name" value="GARS_A"/>
    <property type="match status" value="1"/>
</dbReference>
<dbReference type="Pfam" id="PF02844">
    <property type="entry name" value="GARS_N"/>
    <property type="match status" value="1"/>
</dbReference>
<dbReference type="InterPro" id="IPR013815">
    <property type="entry name" value="ATP_grasp_subdomain_1"/>
</dbReference>